<reference evidence="3" key="1">
    <citation type="journal article" date="2020" name="Fungal Divers.">
        <title>Resolving the Mortierellaceae phylogeny through synthesis of multi-gene phylogenetics and phylogenomics.</title>
        <authorList>
            <person name="Vandepol N."/>
            <person name="Liber J."/>
            <person name="Desiro A."/>
            <person name="Na H."/>
            <person name="Kennedy M."/>
            <person name="Barry K."/>
            <person name="Grigoriev I.V."/>
            <person name="Miller A.N."/>
            <person name="O'Donnell K."/>
            <person name="Stajich J.E."/>
            <person name="Bonito G."/>
        </authorList>
    </citation>
    <scope>NUCLEOTIDE SEQUENCE</scope>
    <source>
        <strain evidence="3">NRRL 6426</strain>
    </source>
</reference>
<feature type="region of interest" description="Disordered" evidence="1">
    <location>
        <begin position="167"/>
        <end position="186"/>
    </location>
</feature>
<feature type="compositionally biased region" description="Acidic residues" evidence="1">
    <location>
        <begin position="175"/>
        <end position="186"/>
    </location>
</feature>
<feature type="transmembrane region" description="Helical" evidence="2">
    <location>
        <begin position="63"/>
        <end position="83"/>
    </location>
</feature>
<organism evidence="3 4">
    <name type="scientific">Linnemannia schmuckeri</name>
    <dbReference type="NCBI Taxonomy" id="64567"/>
    <lineage>
        <taxon>Eukaryota</taxon>
        <taxon>Fungi</taxon>
        <taxon>Fungi incertae sedis</taxon>
        <taxon>Mucoromycota</taxon>
        <taxon>Mortierellomycotina</taxon>
        <taxon>Mortierellomycetes</taxon>
        <taxon>Mortierellales</taxon>
        <taxon>Mortierellaceae</taxon>
        <taxon>Linnemannia</taxon>
    </lineage>
</organism>
<protein>
    <submittedName>
        <fullName evidence="3">Uncharacterized protein</fullName>
    </submittedName>
</protein>
<keyword evidence="2" id="KW-0812">Transmembrane</keyword>
<proteinExistence type="predicted"/>
<dbReference type="PROSITE" id="PS00018">
    <property type="entry name" value="EF_HAND_1"/>
    <property type="match status" value="1"/>
</dbReference>
<sequence length="186" mass="20289">MSTPFISSSATETASSTFVTATATANATDSTNSSRNGNNYASCAGIDCGNLGLGLGPISLKSVFYFIGFLGLVIALFYTIFVVRRRRRHNDRRSDPEMAERHVNATYRPDSGDEASPPQYRAYMLDQPYTDSESAIVYPDSVHYGTEQGLIQHLAVLQQQERSQRTAAAALTDQDSTDSIDGDDLE</sequence>
<dbReference type="InterPro" id="IPR018247">
    <property type="entry name" value="EF_Hand_1_Ca_BS"/>
</dbReference>
<dbReference type="Proteomes" id="UP000748756">
    <property type="component" value="Unassembled WGS sequence"/>
</dbReference>
<evidence type="ECO:0000256" key="2">
    <source>
        <dbReference type="SAM" id="Phobius"/>
    </source>
</evidence>
<dbReference type="EMBL" id="JAAAUQ010001235">
    <property type="protein sequence ID" value="KAF9141339.1"/>
    <property type="molecule type" value="Genomic_DNA"/>
</dbReference>
<dbReference type="OrthoDB" id="2432830at2759"/>
<keyword evidence="2" id="KW-1133">Transmembrane helix</keyword>
<evidence type="ECO:0000313" key="3">
    <source>
        <dbReference type="EMBL" id="KAF9141339.1"/>
    </source>
</evidence>
<comment type="caution">
    <text evidence="3">The sequence shown here is derived from an EMBL/GenBank/DDBJ whole genome shotgun (WGS) entry which is preliminary data.</text>
</comment>
<feature type="non-terminal residue" evidence="3">
    <location>
        <position position="1"/>
    </location>
</feature>
<accession>A0A9P5V750</accession>
<evidence type="ECO:0000313" key="4">
    <source>
        <dbReference type="Proteomes" id="UP000748756"/>
    </source>
</evidence>
<evidence type="ECO:0000256" key="1">
    <source>
        <dbReference type="SAM" id="MobiDB-lite"/>
    </source>
</evidence>
<keyword evidence="2" id="KW-0472">Membrane</keyword>
<gene>
    <name evidence="3" type="ORF">BG015_001313</name>
</gene>
<dbReference type="AlphaFoldDB" id="A0A9P5V750"/>
<name>A0A9P5V750_9FUNG</name>
<keyword evidence="4" id="KW-1185">Reference proteome</keyword>